<comment type="caution">
    <text evidence="2">The sequence shown here is derived from an EMBL/GenBank/DDBJ whole genome shotgun (WGS) entry which is preliminary data.</text>
</comment>
<feature type="compositionally biased region" description="Basic and acidic residues" evidence="1">
    <location>
        <begin position="71"/>
        <end position="83"/>
    </location>
</feature>
<gene>
    <name evidence="2" type="ORF">Bca52824_026597</name>
</gene>
<reference evidence="2 3" key="1">
    <citation type="submission" date="2020-02" db="EMBL/GenBank/DDBJ databases">
        <authorList>
            <person name="Ma Q."/>
            <person name="Huang Y."/>
            <person name="Song X."/>
            <person name="Pei D."/>
        </authorList>
    </citation>
    <scope>NUCLEOTIDE SEQUENCE [LARGE SCALE GENOMIC DNA]</scope>
    <source>
        <strain evidence="2">Sxm20200214</strain>
        <tissue evidence="2">Leaf</tissue>
    </source>
</reference>
<protein>
    <submittedName>
        <fullName evidence="2">Uncharacterized protein</fullName>
    </submittedName>
</protein>
<evidence type="ECO:0000313" key="2">
    <source>
        <dbReference type="EMBL" id="KAG2306849.1"/>
    </source>
</evidence>
<keyword evidence="3" id="KW-1185">Reference proteome</keyword>
<dbReference type="Proteomes" id="UP000886595">
    <property type="component" value="Unassembled WGS sequence"/>
</dbReference>
<proteinExistence type="predicted"/>
<accession>A0A8X7SL61</accession>
<feature type="compositionally biased region" description="Basic and acidic residues" evidence="1">
    <location>
        <begin position="36"/>
        <end position="45"/>
    </location>
</feature>
<organism evidence="2 3">
    <name type="scientific">Brassica carinata</name>
    <name type="common">Ethiopian mustard</name>
    <name type="synonym">Abyssinian cabbage</name>
    <dbReference type="NCBI Taxonomy" id="52824"/>
    <lineage>
        <taxon>Eukaryota</taxon>
        <taxon>Viridiplantae</taxon>
        <taxon>Streptophyta</taxon>
        <taxon>Embryophyta</taxon>
        <taxon>Tracheophyta</taxon>
        <taxon>Spermatophyta</taxon>
        <taxon>Magnoliopsida</taxon>
        <taxon>eudicotyledons</taxon>
        <taxon>Gunneridae</taxon>
        <taxon>Pentapetalae</taxon>
        <taxon>rosids</taxon>
        <taxon>malvids</taxon>
        <taxon>Brassicales</taxon>
        <taxon>Brassicaceae</taxon>
        <taxon>Brassiceae</taxon>
        <taxon>Brassica</taxon>
    </lineage>
</organism>
<name>A0A8X7SL61_BRACI</name>
<evidence type="ECO:0000313" key="3">
    <source>
        <dbReference type="Proteomes" id="UP000886595"/>
    </source>
</evidence>
<sequence length="116" mass="12083">MRRKSPSPLLVRAEESLGEQEGEGLVEKPSSSVPTEQEKTFKESGEENQAGSKSVVSPGGDGAAIPTSADKSPEKDEGEKQAVDEDTVIPGDGEAAQDPVMESSVVVTEDAQDPSV</sequence>
<dbReference type="EMBL" id="JAAMPC010000006">
    <property type="protein sequence ID" value="KAG2306849.1"/>
    <property type="molecule type" value="Genomic_DNA"/>
</dbReference>
<evidence type="ECO:0000256" key="1">
    <source>
        <dbReference type="SAM" id="MobiDB-lite"/>
    </source>
</evidence>
<feature type="region of interest" description="Disordered" evidence="1">
    <location>
        <begin position="1"/>
        <end position="116"/>
    </location>
</feature>
<dbReference type="AlphaFoldDB" id="A0A8X7SL61"/>